<dbReference type="AlphaFoldDB" id="A0A818E0P4"/>
<feature type="transmembrane region" description="Helical" evidence="5">
    <location>
        <begin position="275"/>
        <end position="296"/>
    </location>
</feature>
<evidence type="ECO:0000256" key="3">
    <source>
        <dbReference type="ARBA" id="ARBA00022989"/>
    </source>
</evidence>
<dbReference type="PROSITE" id="PS50262">
    <property type="entry name" value="G_PROTEIN_RECEP_F1_2"/>
    <property type="match status" value="1"/>
</dbReference>
<evidence type="ECO:0000256" key="1">
    <source>
        <dbReference type="ARBA" id="ARBA00004370"/>
    </source>
</evidence>
<dbReference type="GO" id="GO:0016020">
    <property type="term" value="C:membrane"/>
    <property type="evidence" value="ECO:0007669"/>
    <property type="project" value="UniProtKB-SubCell"/>
</dbReference>
<evidence type="ECO:0000313" key="8">
    <source>
        <dbReference type="Proteomes" id="UP000663869"/>
    </source>
</evidence>
<evidence type="ECO:0000256" key="5">
    <source>
        <dbReference type="SAM" id="Phobius"/>
    </source>
</evidence>
<name>A0A818E0P4_9BILA</name>
<feature type="transmembrane region" description="Helical" evidence="5">
    <location>
        <begin position="195"/>
        <end position="219"/>
    </location>
</feature>
<dbReference type="Gene3D" id="1.20.1070.10">
    <property type="entry name" value="Rhodopsin 7-helix transmembrane proteins"/>
    <property type="match status" value="1"/>
</dbReference>
<keyword evidence="3 5" id="KW-1133">Transmembrane helix</keyword>
<feature type="transmembrane region" description="Helical" evidence="5">
    <location>
        <begin position="27"/>
        <end position="50"/>
    </location>
</feature>
<protein>
    <recommendedName>
        <fullName evidence="6">G-protein coupled receptors family 1 profile domain-containing protein</fullName>
    </recommendedName>
</protein>
<dbReference type="Proteomes" id="UP000663869">
    <property type="component" value="Unassembled WGS sequence"/>
</dbReference>
<feature type="transmembrane region" description="Helical" evidence="5">
    <location>
        <begin position="62"/>
        <end position="87"/>
    </location>
</feature>
<keyword evidence="4 5" id="KW-0472">Membrane</keyword>
<dbReference type="CDD" id="cd00637">
    <property type="entry name" value="7tm_classA_rhodopsin-like"/>
    <property type="match status" value="1"/>
</dbReference>
<keyword evidence="2 5" id="KW-0812">Transmembrane</keyword>
<sequence length="343" mass="40159">MLTNNATNGGDGSFAHSEISLPRPIRFWLMLLFNVPSVICDFCIIMHIMMNRRRRSALHNHAIFIVILFNLPVQIIDINFHLLFLHYGSVQPPKPIVCLIWWLNDYGFYIGGIMVMAWLAIERHILVFHKQWIANLTGRLFLHYLPMATIVTYILLFYIIVIFFLNCEDTYDYKLPICNASPCYHNYGILGMWEFIFNTTTPILVEGIASILFIMRIIWQKQRLRRSVEWRKQRRLTIQLILMSVLNISFNLPIYLIPLAHLFGLPPEYGVQPELYFFFLGYFVIFLFPFICLSQYPGLRKSLKRKILCMTSQDHHATATVAPTEMATRIGTLARYKSAMVHE</sequence>
<evidence type="ECO:0000256" key="4">
    <source>
        <dbReference type="ARBA" id="ARBA00023136"/>
    </source>
</evidence>
<feature type="transmembrane region" description="Helical" evidence="5">
    <location>
        <begin position="240"/>
        <end position="263"/>
    </location>
</feature>
<dbReference type="InterPro" id="IPR000276">
    <property type="entry name" value="GPCR_Rhodpsn"/>
</dbReference>
<evidence type="ECO:0000313" key="7">
    <source>
        <dbReference type="EMBL" id="CAF3450757.1"/>
    </source>
</evidence>
<evidence type="ECO:0000259" key="6">
    <source>
        <dbReference type="PROSITE" id="PS50262"/>
    </source>
</evidence>
<dbReference type="EMBL" id="CAJNYU010001586">
    <property type="protein sequence ID" value="CAF3450757.1"/>
    <property type="molecule type" value="Genomic_DNA"/>
</dbReference>
<comment type="subcellular location">
    <subcellularLocation>
        <location evidence="1">Membrane</location>
    </subcellularLocation>
</comment>
<dbReference type="SUPFAM" id="SSF81321">
    <property type="entry name" value="Family A G protein-coupled receptor-like"/>
    <property type="match status" value="1"/>
</dbReference>
<feature type="transmembrane region" description="Helical" evidence="5">
    <location>
        <begin position="141"/>
        <end position="165"/>
    </location>
</feature>
<feature type="transmembrane region" description="Helical" evidence="5">
    <location>
        <begin position="99"/>
        <end position="121"/>
    </location>
</feature>
<dbReference type="InterPro" id="IPR017452">
    <property type="entry name" value="GPCR_Rhodpsn_7TM"/>
</dbReference>
<comment type="caution">
    <text evidence="7">The sequence shown here is derived from an EMBL/GenBank/DDBJ whole genome shotgun (WGS) entry which is preliminary data.</text>
</comment>
<accession>A0A818E0P4</accession>
<reference evidence="7" key="1">
    <citation type="submission" date="2021-02" db="EMBL/GenBank/DDBJ databases">
        <authorList>
            <person name="Nowell W R."/>
        </authorList>
    </citation>
    <scope>NUCLEOTIDE SEQUENCE</scope>
</reference>
<organism evidence="7 8">
    <name type="scientific">Rotaria socialis</name>
    <dbReference type="NCBI Taxonomy" id="392032"/>
    <lineage>
        <taxon>Eukaryota</taxon>
        <taxon>Metazoa</taxon>
        <taxon>Spiralia</taxon>
        <taxon>Gnathifera</taxon>
        <taxon>Rotifera</taxon>
        <taxon>Eurotatoria</taxon>
        <taxon>Bdelloidea</taxon>
        <taxon>Philodinida</taxon>
        <taxon>Philodinidae</taxon>
        <taxon>Rotaria</taxon>
    </lineage>
</organism>
<gene>
    <name evidence="7" type="ORF">FME351_LOCUS13380</name>
</gene>
<dbReference type="PROSITE" id="PS00237">
    <property type="entry name" value="G_PROTEIN_RECEP_F1_1"/>
    <property type="match status" value="1"/>
</dbReference>
<dbReference type="GO" id="GO:0004930">
    <property type="term" value="F:G protein-coupled receptor activity"/>
    <property type="evidence" value="ECO:0007669"/>
    <property type="project" value="InterPro"/>
</dbReference>
<proteinExistence type="predicted"/>
<feature type="domain" description="G-protein coupled receptors family 1 profile" evidence="6">
    <location>
        <begin position="40"/>
        <end position="292"/>
    </location>
</feature>
<evidence type="ECO:0000256" key="2">
    <source>
        <dbReference type="ARBA" id="ARBA00022692"/>
    </source>
</evidence>